<protein>
    <submittedName>
        <fullName evidence="2">Uncharacterized protein</fullName>
    </submittedName>
</protein>
<dbReference type="AlphaFoldDB" id="A0A143PU88"/>
<dbReference type="PATRIC" id="fig|1813736.3.peg.5432"/>
<evidence type="ECO:0000256" key="1">
    <source>
        <dbReference type="SAM" id="MobiDB-lite"/>
    </source>
</evidence>
<keyword evidence="3" id="KW-1185">Reference proteome</keyword>
<dbReference type="KEGG" id="abac:LuPra_05164"/>
<feature type="compositionally biased region" description="Basic and acidic residues" evidence="1">
    <location>
        <begin position="48"/>
        <end position="64"/>
    </location>
</feature>
<reference evidence="3" key="2">
    <citation type="submission" date="2016-04" db="EMBL/GenBank/DDBJ databases">
        <title>First Complete Genome Sequence of a Subdivision 6 Acidobacterium.</title>
        <authorList>
            <person name="Huang S."/>
            <person name="Vieira S."/>
            <person name="Bunk B."/>
            <person name="Riedel T."/>
            <person name="Sproeer C."/>
            <person name="Overmann J."/>
        </authorList>
    </citation>
    <scope>NUCLEOTIDE SEQUENCE [LARGE SCALE GENOMIC DNA]</scope>
    <source>
        <strain evidence="3">DSM 100886 HEG_-6_39</strain>
    </source>
</reference>
<proteinExistence type="predicted"/>
<dbReference type="EMBL" id="CP015136">
    <property type="protein sequence ID" value="AMY11896.1"/>
    <property type="molecule type" value="Genomic_DNA"/>
</dbReference>
<dbReference type="RefSeq" id="WP_110173402.1">
    <property type="nucleotide sequence ID" value="NZ_CP015136.1"/>
</dbReference>
<feature type="compositionally biased region" description="Polar residues" evidence="1">
    <location>
        <begin position="1"/>
        <end position="11"/>
    </location>
</feature>
<dbReference type="Proteomes" id="UP000076079">
    <property type="component" value="Chromosome"/>
</dbReference>
<evidence type="ECO:0000313" key="2">
    <source>
        <dbReference type="EMBL" id="AMY11896.1"/>
    </source>
</evidence>
<accession>A0A143PU88</accession>
<name>A0A143PU88_LUTPR</name>
<reference evidence="2 3" key="1">
    <citation type="journal article" date="2016" name="Genome Announc.">
        <title>First Complete Genome Sequence of a Subdivision 6 Acidobacterium Strain.</title>
        <authorList>
            <person name="Huang S."/>
            <person name="Vieira S."/>
            <person name="Bunk B."/>
            <person name="Riedel T."/>
            <person name="Sproer C."/>
            <person name="Overmann J."/>
        </authorList>
    </citation>
    <scope>NUCLEOTIDE SEQUENCE [LARGE SCALE GENOMIC DNA]</scope>
    <source>
        <strain evidence="3">DSM 100886 HEG_-6_39</strain>
    </source>
</reference>
<feature type="region of interest" description="Disordered" evidence="1">
    <location>
        <begin position="1"/>
        <end position="64"/>
    </location>
</feature>
<gene>
    <name evidence="2" type="ORF">LuPra_05164</name>
</gene>
<dbReference type="STRING" id="1855912.LuPra_05164"/>
<sequence>MSDSLDTVQSQRGEHACVKADGLGGTRMGDKGGKKDKDKMKQQHVKKQKQEAQKRDDKARPKTP</sequence>
<feature type="compositionally biased region" description="Basic and acidic residues" evidence="1">
    <location>
        <begin position="28"/>
        <end position="41"/>
    </location>
</feature>
<evidence type="ECO:0000313" key="3">
    <source>
        <dbReference type="Proteomes" id="UP000076079"/>
    </source>
</evidence>
<organism evidence="2 3">
    <name type="scientific">Luteitalea pratensis</name>
    <dbReference type="NCBI Taxonomy" id="1855912"/>
    <lineage>
        <taxon>Bacteria</taxon>
        <taxon>Pseudomonadati</taxon>
        <taxon>Acidobacteriota</taxon>
        <taxon>Vicinamibacteria</taxon>
        <taxon>Vicinamibacterales</taxon>
        <taxon>Vicinamibacteraceae</taxon>
        <taxon>Luteitalea</taxon>
    </lineage>
</organism>